<dbReference type="CDD" id="cd00118">
    <property type="entry name" value="LysM"/>
    <property type="match status" value="4"/>
</dbReference>
<dbReference type="InterPro" id="IPR018392">
    <property type="entry name" value="LysM"/>
</dbReference>
<sequence>MSPSHLVYNSTVPNSITNACGEALLSDVACDPVVKNLRPHFFYTPETLTRVCTNACRESLLGYQSSVQDVCGEEVLPGSFDLNVSVLYIPGVYQYLFESTCMEDGGRYCNNVAAVAAAFADPGSDLCIANACTVVTVSANDTCKSISRAANITEAQLHAWNPKIINYGCYNIESMEGTQLCVSAPGTEFVPPPTTDLAPITPTTAAPVPTDAASGSNNYCARWYDVQPGDYCNLLTLKFGISLEDFVFLNPSINANCTNLLADESYCVQAVGDIDTYSGRPGYSTATPTAPFTGIPFTALPDATETPYARLYPLAPLANDTRDDCSAYFVGDDYQYDLSGTRWAGNCAFAAQDYNVTVEDLGIWNPSLANSSAPDCAFTLGLRYCGSWYDQPKNYPTPTTPEPEDPGSTTAPAVPPGPTHSGQPADCDEWHVVVEGDSCQSVADAAGISREQFLAWNPAVSEDCLTNFWLDQAYCVGTAGDGTTTTTSTSQPITTTTATVPTPGAPTHTGQPANCDDWHIVVTGDTCTSVAEEAGISLAQFLAWNPAELVERIASHADRQTRTNMLTASRSFQVAVEGQEFPSWVGLEAGDLEGFLNLYHGHRTRFVRSIQFTVKFANLRGGEDDSDPLPCRESLEEIREYDRLFTSQIAALFMALKAFEEREADQPEGIQLTIHIAQQTVIADCDHRRHPSWRVHLLNPESLPQVSCIRSLVFPVPDNCGAGSDEGLRPIDMAAAIDLTARLPNLEELQCPYLFERLPTALKNVRLHFHATDPFCADTDQARPLPDLVGDPLSSVYDPLSSAVRDFSQRLVELDIRAVCDQSLFWPDASSTVDPPYWPHLKRLHVEFNAATPRGSWYFTDPRGEMTPASDARGFRVEAEHYPPLGPTRSAEDEEWDEVWMFEGGRAENLRPDVFRTEPVAAAVEPLLAAFARALANMPALEQAELFSFLGWSPNDERAEAYDDGAFEMDNAVHRWGVNATFGGGERRLEWQVGCIY</sequence>
<evidence type="ECO:0000313" key="5">
    <source>
        <dbReference type="EMBL" id="EOD44396.1"/>
    </source>
</evidence>
<keyword evidence="1" id="KW-0147">Chitin-binding</keyword>
<dbReference type="KEGG" id="npa:UCRNP2_8909"/>
<feature type="region of interest" description="Disordered" evidence="3">
    <location>
        <begin position="483"/>
        <end position="512"/>
    </location>
</feature>
<dbReference type="AlphaFoldDB" id="R1G8C4"/>
<dbReference type="SUPFAM" id="SSF54106">
    <property type="entry name" value="LysM domain"/>
    <property type="match status" value="2"/>
</dbReference>
<proteinExistence type="predicted"/>
<feature type="domain" description="LysM" evidence="4">
    <location>
        <begin position="222"/>
        <end position="268"/>
    </location>
</feature>
<dbReference type="PROSITE" id="PS51782">
    <property type="entry name" value="LYSM"/>
    <property type="match status" value="4"/>
</dbReference>
<dbReference type="InterPro" id="IPR052210">
    <property type="entry name" value="LysM1-like"/>
</dbReference>
<evidence type="ECO:0000256" key="3">
    <source>
        <dbReference type="SAM" id="MobiDB-lite"/>
    </source>
</evidence>
<evidence type="ECO:0000256" key="1">
    <source>
        <dbReference type="ARBA" id="ARBA00022669"/>
    </source>
</evidence>
<dbReference type="EMBL" id="KB916734">
    <property type="protein sequence ID" value="EOD44396.1"/>
    <property type="molecule type" value="Genomic_DNA"/>
</dbReference>
<dbReference type="OrthoDB" id="5985073at2759"/>
<dbReference type="Proteomes" id="UP000013521">
    <property type="component" value="Unassembled WGS sequence"/>
</dbReference>
<evidence type="ECO:0000259" key="4">
    <source>
        <dbReference type="PROSITE" id="PS51782"/>
    </source>
</evidence>
<reference evidence="6" key="1">
    <citation type="journal article" date="2013" name="Genome Announc.">
        <title>Draft genome sequence of Neofusicoccum parvum isolate UCR-NP2, a fungal vascular pathogen associated with grapevine cankers.</title>
        <authorList>
            <person name="Blanco-Ulate B."/>
            <person name="Rolshausen P."/>
            <person name="Cantu D."/>
        </authorList>
    </citation>
    <scope>NUCLEOTIDE SEQUENCE [LARGE SCALE GENOMIC DNA]</scope>
    <source>
        <strain evidence="6">UCR-NP2</strain>
    </source>
</reference>
<accession>R1G8C4</accession>
<feature type="compositionally biased region" description="Low complexity" evidence="3">
    <location>
        <begin position="483"/>
        <end position="510"/>
    </location>
</feature>
<dbReference type="GO" id="GO:0008061">
    <property type="term" value="F:chitin binding"/>
    <property type="evidence" value="ECO:0007669"/>
    <property type="project" value="UniProtKB-KW"/>
</dbReference>
<evidence type="ECO:0000313" key="6">
    <source>
        <dbReference type="Proteomes" id="UP000013521"/>
    </source>
</evidence>
<feature type="domain" description="LysM" evidence="4">
    <location>
        <begin position="133"/>
        <end position="180"/>
    </location>
</feature>
<feature type="domain" description="LysM" evidence="4">
    <location>
        <begin position="517"/>
        <end position="574"/>
    </location>
</feature>
<dbReference type="HOGENOM" id="CLU_300343_0_0_1"/>
<gene>
    <name evidence="5" type="ORF">UCRNP2_8909</name>
</gene>
<feature type="region of interest" description="Disordered" evidence="3">
    <location>
        <begin position="395"/>
        <end position="426"/>
    </location>
</feature>
<feature type="domain" description="LysM" evidence="4">
    <location>
        <begin position="429"/>
        <end position="476"/>
    </location>
</feature>
<dbReference type="PANTHER" id="PTHR34997:SF1">
    <property type="entry name" value="PEPTIDOGLYCAN-BINDING LYSIN DOMAIN"/>
    <property type="match status" value="1"/>
</dbReference>
<evidence type="ECO:0000256" key="2">
    <source>
        <dbReference type="ARBA" id="ARBA00023026"/>
    </source>
</evidence>
<protein>
    <recommendedName>
        <fullName evidence="4">LysM domain-containing protein</fullName>
    </recommendedName>
</protein>
<dbReference type="Pfam" id="PF01476">
    <property type="entry name" value="LysM"/>
    <property type="match status" value="3"/>
</dbReference>
<dbReference type="InterPro" id="IPR036779">
    <property type="entry name" value="LysM_dom_sf"/>
</dbReference>
<name>R1G8C4_BOTPV</name>
<dbReference type="PANTHER" id="PTHR34997">
    <property type="entry name" value="AM15"/>
    <property type="match status" value="1"/>
</dbReference>
<organism evidence="5 6">
    <name type="scientific">Botryosphaeria parva (strain UCR-NP2)</name>
    <name type="common">Grapevine canker fungus</name>
    <name type="synonym">Neofusicoccum parvum</name>
    <dbReference type="NCBI Taxonomy" id="1287680"/>
    <lineage>
        <taxon>Eukaryota</taxon>
        <taxon>Fungi</taxon>
        <taxon>Dikarya</taxon>
        <taxon>Ascomycota</taxon>
        <taxon>Pezizomycotina</taxon>
        <taxon>Dothideomycetes</taxon>
        <taxon>Dothideomycetes incertae sedis</taxon>
        <taxon>Botryosphaeriales</taxon>
        <taxon>Botryosphaeriaceae</taxon>
        <taxon>Neofusicoccum</taxon>
    </lineage>
</organism>
<dbReference type="Gene3D" id="3.10.350.10">
    <property type="entry name" value="LysM domain"/>
    <property type="match status" value="4"/>
</dbReference>
<dbReference type="eggNOG" id="KOG2806">
    <property type="taxonomic scope" value="Eukaryota"/>
</dbReference>
<dbReference type="OMA" id="CIANACT"/>
<keyword evidence="2" id="KW-0843">Virulence</keyword>
<dbReference type="SMART" id="SM00257">
    <property type="entry name" value="LysM"/>
    <property type="match status" value="4"/>
</dbReference>
<dbReference type="STRING" id="1287680.R1G8C4"/>